<dbReference type="PROSITE" id="PS50893">
    <property type="entry name" value="ABC_TRANSPORTER_2"/>
    <property type="match status" value="1"/>
</dbReference>
<dbReference type="Pfam" id="PF08402">
    <property type="entry name" value="TOBE_2"/>
    <property type="match status" value="1"/>
</dbReference>
<dbReference type="SMART" id="SM00382">
    <property type="entry name" value="AAA"/>
    <property type="match status" value="1"/>
</dbReference>
<evidence type="ECO:0000256" key="6">
    <source>
        <dbReference type="ARBA" id="ARBA00023136"/>
    </source>
</evidence>
<dbReference type="SUPFAM" id="SSF50331">
    <property type="entry name" value="MOP-like"/>
    <property type="match status" value="1"/>
</dbReference>
<dbReference type="Proteomes" id="UP001276840">
    <property type="component" value="Unassembled WGS sequence"/>
</dbReference>
<comment type="caution">
    <text evidence="9">The sequence shown here is derived from an EMBL/GenBank/DDBJ whole genome shotgun (WGS) entry which is preliminary data.</text>
</comment>
<evidence type="ECO:0000256" key="1">
    <source>
        <dbReference type="ARBA" id="ARBA00022448"/>
    </source>
</evidence>
<dbReference type="EC" id="7.6.2.11" evidence="7"/>
<dbReference type="InterPro" id="IPR008995">
    <property type="entry name" value="Mo/tungstate-bd_C_term_dom"/>
</dbReference>
<protein>
    <recommendedName>
        <fullName evidence="7">Spermidine/putrescine import ATP-binding protein PotA</fullName>
        <ecNumber evidence="7">7.6.2.11</ecNumber>
    </recommendedName>
</protein>
<dbReference type="EMBL" id="JAVIJF010000041">
    <property type="protein sequence ID" value="MDX8529197.1"/>
    <property type="molecule type" value="Genomic_DNA"/>
</dbReference>
<dbReference type="PANTHER" id="PTHR42781:SF4">
    <property type="entry name" value="SPERMIDINE_PUTRESCINE IMPORT ATP-BINDING PROTEIN POTA"/>
    <property type="match status" value="1"/>
</dbReference>
<comment type="function">
    <text evidence="7">Part of the ABC transporter complex PotABCD involved in spermidine/putrescine import. Responsible for energy coupling to the transport system.</text>
</comment>
<evidence type="ECO:0000313" key="10">
    <source>
        <dbReference type="Proteomes" id="UP001276840"/>
    </source>
</evidence>
<dbReference type="InterPro" id="IPR005893">
    <property type="entry name" value="PotA-like"/>
</dbReference>
<dbReference type="InterPro" id="IPR003439">
    <property type="entry name" value="ABC_transporter-like_ATP-bd"/>
</dbReference>
<dbReference type="Gene3D" id="2.40.50.100">
    <property type="match status" value="1"/>
</dbReference>
<keyword evidence="3 7" id="KW-0547">Nucleotide-binding</keyword>
<feature type="domain" description="ABC transporter" evidence="8">
    <location>
        <begin position="2"/>
        <end position="232"/>
    </location>
</feature>
<dbReference type="PROSITE" id="PS00211">
    <property type="entry name" value="ABC_TRANSPORTER_1"/>
    <property type="match status" value="1"/>
</dbReference>
<dbReference type="Pfam" id="PF00005">
    <property type="entry name" value="ABC_tran"/>
    <property type="match status" value="1"/>
</dbReference>
<evidence type="ECO:0000256" key="3">
    <source>
        <dbReference type="ARBA" id="ARBA00022741"/>
    </source>
</evidence>
<comment type="catalytic activity">
    <reaction evidence="7">
        <text>ATP + H2O + polyamine-[polyamine-binding protein]Side 1 = ADP + phosphate + polyamineSide 2 + [polyamine-binding protein]Side 1.</text>
        <dbReference type="EC" id="7.6.2.11"/>
    </reaction>
</comment>
<dbReference type="SUPFAM" id="SSF52540">
    <property type="entry name" value="P-loop containing nucleoside triphosphate hydrolases"/>
    <property type="match status" value="1"/>
</dbReference>
<keyword evidence="5 7" id="KW-1278">Translocase</keyword>
<reference evidence="9 10" key="1">
    <citation type="submission" date="2023-08" db="EMBL/GenBank/DDBJ databases">
        <title>Implementing the SeqCode for naming new Mesorhizobium species isolated from Vachellia karroo root nodules.</title>
        <authorList>
            <person name="Van Lill M."/>
        </authorList>
    </citation>
    <scope>NUCLEOTIDE SEQUENCE [LARGE SCALE GENOMIC DNA]</scope>
    <source>
        <strain evidence="9 10">MSK 1335</strain>
    </source>
</reference>
<dbReference type="Gene3D" id="3.40.50.300">
    <property type="entry name" value="P-loop containing nucleotide triphosphate hydrolases"/>
    <property type="match status" value="1"/>
</dbReference>
<dbReference type="InterPro" id="IPR017871">
    <property type="entry name" value="ABC_transporter-like_CS"/>
</dbReference>
<proteinExistence type="inferred from homology"/>
<evidence type="ECO:0000256" key="7">
    <source>
        <dbReference type="RuleBase" id="RU364083"/>
    </source>
</evidence>
<evidence type="ECO:0000259" key="8">
    <source>
        <dbReference type="PROSITE" id="PS50893"/>
    </source>
</evidence>
<comment type="subunit">
    <text evidence="7">The complex is composed of two ATP-binding proteins (PotA), two transmembrane proteins (PotB and PotC) and a solute-binding protein (PotD).</text>
</comment>
<dbReference type="InterPro" id="IPR027417">
    <property type="entry name" value="P-loop_NTPase"/>
</dbReference>
<evidence type="ECO:0000256" key="5">
    <source>
        <dbReference type="ARBA" id="ARBA00022967"/>
    </source>
</evidence>
<name>A0ABU4ZXN7_9HYPH</name>
<dbReference type="NCBIfam" id="TIGR01187">
    <property type="entry name" value="potA"/>
    <property type="match status" value="1"/>
</dbReference>
<dbReference type="RefSeq" id="WP_320237061.1">
    <property type="nucleotide sequence ID" value="NZ_JAVIJF010000041.1"/>
</dbReference>
<dbReference type="GO" id="GO:0005524">
    <property type="term" value="F:ATP binding"/>
    <property type="evidence" value="ECO:0007669"/>
    <property type="project" value="UniProtKB-KW"/>
</dbReference>
<organism evidence="9 10">
    <name type="scientific">Mesorhizobium montanum</name>
    <dbReference type="NCBI Taxonomy" id="3072323"/>
    <lineage>
        <taxon>Bacteria</taxon>
        <taxon>Pseudomonadati</taxon>
        <taxon>Pseudomonadota</taxon>
        <taxon>Alphaproteobacteria</taxon>
        <taxon>Hyphomicrobiales</taxon>
        <taxon>Phyllobacteriaceae</taxon>
        <taxon>Mesorhizobium</taxon>
    </lineage>
</organism>
<keyword evidence="4 7" id="KW-0067">ATP-binding</keyword>
<keyword evidence="10" id="KW-1185">Reference proteome</keyword>
<keyword evidence="6 7" id="KW-0472">Membrane</keyword>
<gene>
    <name evidence="7" type="primary">potA</name>
    <name evidence="9" type="ORF">RFM68_32670</name>
</gene>
<keyword evidence="1 7" id="KW-0813">Transport</keyword>
<dbReference type="PANTHER" id="PTHR42781">
    <property type="entry name" value="SPERMIDINE/PUTRESCINE IMPORT ATP-BINDING PROTEIN POTA"/>
    <property type="match status" value="1"/>
</dbReference>
<keyword evidence="2 7" id="KW-1003">Cell membrane</keyword>
<dbReference type="InterPro" id="IPR013611">
    <property type="entry name" value="Transp-assoc_OB_typ2"/>
</dbReference>
<comment type="similarity">
    <text evidence="7">Belongs to the ABC transporter superfamily. Spermidine/putrescine importer (TC 3.A.1.11.1) family.</text>
</comment>
<dbReference type="InterPro" id="IPR050093">
    <property type="entry name" value="ABC_SmlMolc_Importer"/>
</dbReference>
<dbReference type="InterPro" id="IPR003593">
    <property type="entry name" value="AAA+_ATPase"/>
</dbReference>
<evidence type="ECO:0000313" key="9">
    <source>
        <dbReference type="EMBL" id="MDX8529197.1"/>
    </source>
</evidence>
<sequence>MIEIKSLSKVYGQFRALDDVSLFVEEGEFIALLGPSGCGKTTLLRSIAGFVQPDGGSISISGRSMLGQPPNKRPVNTVFQNYALFPHYSVANNVAFGPRRQRLPVQEIKQRVQEALTAVGMSDFASRFPSQLSGGQQQRVALARAIVNRPKVLLLDEPLGALDLKLRKQLQLELSKLHKTLGITFIFVTHDQEEALVMADRVAVMSRGKILQLGKPDEIYDHPSSRYVASFVGESTLLRCDVGQDGRVVLEANGAVLPAQLAGIWRNGQSLMIRPENIAVGPAVGPDETAVEGVVASVAFLGSTRRVHLELANREVAIVDIPGTGPKPELGQALTVHWHGAKATFVSD</sequence>
<evidence type="ECO:0000256" key="4">
    <source>
        <dbReference type="ARBA" id="ARBA00022840"/>
    </source>
</evidence>
<evidence type="ECO:0000256" key="2">
    <source>
        <dbReference type="ARBA" id="ARBA00022475"/>
    </source>
</evidence>
<accession>A0ABU4ZXN7</accession>